<proteinExistence type="predicted"/>
<sequence>MLRHTRRSPHGPLRPGLNLRRDLLADGLTDAELRGLRRSGVLSTVRPGAYLHGSGPDDAAACHLLEIRAALPCLGVDTVISHTSAAVVHGLPLWAVRLDRVHATRSRASGARRSGVVHLHAAVLLPDEVTVVGGVPVTSIARTIADLGRELPFEVALVPADGALFRKVVTPDALAAAVERGAHRPRNGAARRVVAFADARAESPGETRSRVAIRRAGLPAPVLQHPVDGVRCDFGWEEHRTVAEFDGRIKYGRCLRPGQDAGDAVFEEKLREDALRDRGLQVVRWIWAELDSFDAPAARLRRAFARG</sequence>
<dbReference type="RefSeq" id="WP_311557815.1">
    <property type="nucleotide sequence ID" value="NZ_JAVREJ010000013.1"/>
</dbReference>
<dbReference type="Proteomes" id="UP001183202">
    <property type="component" value="Unassembled WGS sequence"/>
</dbReference>
<accession>A0ABU2NCK9</accession>
<dbReference type="EMBL" id="JAVREJ010000013">
    <property type="protein sequence ID" value="MDT0351481.1"/>
    <property type="molecule type" value="Genomic_DNA"/>
</dbReference>
<evidence type="ECO:0008006" key="3">
    <source>
        <dbReference type="Google" id="ProtNLM"/>
    </source>
</evidence>
<organism evidence="1 2">
    <name type="scientific">Pseudonocardia charpentierae</name>
    <dbReference type="NCBI Taxonomy" id="3075545"/>
    <lineage>
        <taxon>Bacteria</taxon>
        <taxon>Bacillati</taxon>
        <taxon>Actinomycetota</taxon>
        <taxon>Actinomycetes</taxon>
        <taxon>Pseudonocardiales</taxon>
        <taxon>Pseudonocardiaceae</taxon>
        <taxon>Pseudonocardia</taxon>
    </lineage>
</organism>
<gene>
    <name evidence="1" type="ORF">RM445_18275</name>
</gene>
<name>A0ABU2NCK9_9PSEU</name>
<evidence type="ECO:0000313" key="2">
    <source>
        <dbReference type="Proteomes" id="UP001183202"/>
    </source>
</evidence>
<protein>
    <recommendedName>
        <fullName evidence="3">Transcriptional regulator, AbiEi antitoxin, Type IV TA system</fullName>
    </recommendedName>
</protein>
<keyword evidence="2" id="KW-1185">Reference proteome</keyword>
<reference evidence="2" key="1">
    <citation type="submission" date="2023-07" db="EMBL/GenBank/DDBJ databases">
        <title>30 novel species of actinomycetes from the DSMZ collection.</title>
        <authorList>
            <person name="Nouioui I."/>
        </authorList>
    </citation>
    <scope>NUCLEOTIDE SEQUENCE [LARGE SCALE GENOMIC DNA]</scope>
    <source>
        <strain evidence="2">DSM 45834</strain>
    </source>
</reference>
<evidence type="ECO:0000313" key="1">
    <source>
        <dbReference type="EMBL" id="MDT0351481.1"/>
    </source>
</evidence>
<comment type="caution">
    <text evidence="1">The sequence shown here is derived from an EMBL/GenBank/DDBJ whole genome shotgun (WGS) entry which is preliminary data.</text>
</comment>